<dbReference type="Gene3D" id="3.40.30.10">
    <property type="entry name" value="Glutaredoxin"/>
    <property type="match status" value="2"/>
</dbReference>
<proteinExistence type="predicted"/>
<reference evidence="4 5" key="1">
    <citation type="submission" date="2021-06" db="EMBL/GenBank/DDBJ databases">
        <title>Genome sequence of Babesia caballi.</title>
        <authorList>
            <person name="Yamagishi J."/>
            <person name="Kidaka T."/>
            <person name="Ochi A."/>
        </authorList>
    </citation>
    <scope>NUCLEOTIDE SEQUENCE [LARGE SCALE GENOMIC DNA]</scope>
    <source>
        <strain evidence="4">USDA-D6B2</strain>
    </source>
</reference>
<dbReference type="AlphaFoldDB" id="A0AAV4LTJ3"/>
<keyword evidence="4" id="KW-0413">Isomerase</keyword>
<dbReference type="SUPFAM" id="SSF52833">
    <property type="entry name" value="Thioredoxin-like"/>
    <property type="match status" value="2"/>
</dbReference>
<dbReference type="GeneID" id="94194463"/>
<dbReference type="RefSeq" id="XP_067715051.1">
    <property type="nucleotide sequence ID" value="XM_067858950.1"/>
</dbReference>
<evidence type="ECO:0000313" key="4">
    <source>
        <dbReference type="EMBL" id="GIX62982.1"/>
    </source>
</evidence>
<comment type="caution">
    <text evidence="4">The sequence shown here is derived from an EMBL/GenBank/DDBJ whole genome shotgun (WGS) entry which is preliminary data.</text>
</comment>
<dbReference type="EMBL" id="BPLF01000002">
    <property type="protein sequence ID" value="GIX62982.1"/>
    <property type="molecule type" value="Genomic_DNA"/>
</dbReference>
<dbReference type="PANTHER" id="PTHR45815:SF3">
    <property type="entry name" value="PROTEIN DISULFIDE-ISOMERASE A6"/>
    <property type="match status" value="1"/>
</dbReference>
<dbReference type="CDD" id="cd02961">
    <property type="entry name" value="PDI_a_family"/>
    <property type="match status" value="1"/>
</dbReference>
<keyword evidence="5" id="KW-1185">Reference proteome</keyword>
<organism evidence="4 5">
    <name type="scientific">Babesia caballi</name>
    <dbReference type="NCBI Taxonomy" id="5871"/>
    <lineage>
        <taxon>Eukaryota</taxon>
        <taxon>Sar</taxon>
        <taxon>Alveolata</taxon>
        <taxon>Apicomplexa</taxon>
        <taxon>Aconoidasida</taxon>
        <taxon>Piroplasmida</taxon>
        <taxon>Babesiidae</taxon>
        <taxon>Babesia</taxon>
    </lineage>
</organism>
<dbReference type="PANTHER" id="PTHR45815">
    <property type="entry name" value="PROTEIN DISULFIDE-ISOMERASE A6"/>
    <property type="match status" value="1"/>
</dbReference>
<dbReference type="GO" id="GO:0016853">
    <property type="term" value="F:isomerase activity"/>
    <property type="evidence" value="ECO:0007669"/>
    <property type="project" value="UniProtKB-KW"/>
</dbReference>
<name>A0AAV4LTJ3_BABCB</name>
<dbReference type="InterPro" id="IPR036249">
    <property type="entry name" value="Thioredoxin-like_sf"/>
</dbReference>
<keyword evidence="2" id="KW-0732">Signal</keyword>
<protein>
    <submittedName>
        <fullName evidence="4">Disulfide isomerase-related protein</fullName>
    </submittedName>
</protein>
<evidence type="ECO:0000256" key="2">
    <source>
        <dbReference type="SAM" id="SignalP"/>
    </source>
</evidence>
<feature type="compositionally biased region" description="Basic and acidic residues" evidence="1">
    <location>
        <begin position="425"/>
        <end position="438"/>
    </location>
</feature>
<dbReference type="GO" id="GO:0005788">
    <property type="term" value="C:endoplasmic reticulum lumen"/>
    <property type="evidence" value="ECO:0007669"/>
    <property type="project" value="TreeGrafter"/>
</dbReference>
<evidence type="ECO:0000256" key="1">
    <source>
        <dbReference type="SAM" id="MobiDB-lite"/>
    </source>
</evidence>
<dbReference type="PROSITE" id="PS51352">
    <property type="entry name" value="THIOREDOXIN_2"/>
    <property type="match status" value="1"/>
</dbReference>
<dbReference type="InterPro" id="IPR013766">
    <property type="entry name" value="Thioredoxin_domain"/>
</dbReference>
<dbReference type="Proteomes" id="UP001497744">
    <property type="component" value="Unassembled WGS sequence"/>
</dbReference>
<sequence>MVCLVNLCLLALPLCLLPARCVLYGAASPVVTLDANGFDAAVRTHGVSLVEFCTETSNPCTRFASDYETAATATKDVVRVYAVSDATLLGRYNVQSFPSFKVFLGRGPTEQPRVVDYTGPMNVSDLVTFTMKHLNKHVKAKVPAPRIPEPNTRPRGVVALNESDFNTKVLDDRYNQWLIMFFAPWCGHCQALEPEWRRMATIADNVNIGAVDATVNQALAQRYGVKGYPTIVLLPQGTKSPSKAIPYNGARKAEDILAFAKRHYRNLGPPAKVDAVIDLKQRCSGPLCLLFFLPEAEVNAHLETISKVMEKNSSLPFQFCYTLAGRHPQWERALGVSSFPSLLGLNLSKNVYSTMRKERLTFLLNTNFDSANGCCGSHLLPLNGGRGLVGDVVAHPVDLRNVLSDFARDGREALHVNVPGELGSDEVHGHDDADDNNHAVDPGRVPETSGTGVGKEHTGTLGDLVNKAPGLELLEHVAVRLPGNLDVLRDELAKHTGAEAGAGEGVPLEAGLGEPEDLAELPHLLLEEQAHGLNELELEVLGKPSDVVVGLDGQLAPPVEVGLEDVRVDGALEKKAVVVVEAELLHGPLELLNVHTADDLALLLGVNDTLELLEEDGRGLADGELDAGDLGLEPVEALLGLLVPHEAGVDHDAVEPLADGLVDNGRAHSAVDTAGETSDDELVAAALLDRVLLGLLKVAAHVPGLLAAADLEAELLHDVVGLATLDLLGVEAEAPDASLGVHNAGDAALGIPHGDGVAERDVIDFVKVAAVRNEFVASDDAVYVGLDVDALLPVLALLLSQGLDFAAQGSAQRVHGVCQGEHGHLVGGAYFEDLSVQLQGLRVADAFGPAAENHTSGDTGIEGLHSLLNGEELAGDAKPSEEADHGPRLVAAEVEYKNNVLFGLHC</sequence>
<dbReference type="GO" id="GO:0034976">
    <property type="term" value="P:response to endoplasmic reticulum stress"/>
    <property type="evidence" value="ECO:0007669"/>
    <property type="project" value="TreeGrafter"/>
</dbReference>
<gene>
    <name evidence="4" type="ORF">BcabD6B2_24170</name>
</gene>
<feature type="chain" id="PRO_5043517523" evidence="2">
    <location>
        <begin position="22"/>
        <end position="906"/>
    </location>
</feature>
<evidence type="ECO:0000259" key="3">
    <source>
        <dbReference type="PROSITE" id="PS51352"/>
    </source>
</evidence>
<feature type="domain" description="Thioredoxin" evidence="3">
    <location>
        <begin position="138"/>
        <end position="265"/>
    </location>
</feature>
<accession>A0AAV4LTJ3</accession>
<feature type="region of interest" description="Disordered" evidence="1">
    <location>
        <begin position="420"/>
        <end position="461"/>
    </location>
</feature>
<dbReference type="Pfam" id="PF00085">
    <property type="entry name" value="Thioredoxin"/>
    <property type="match status" value="2"/>
</dbReference>
<dbReference type="PROSITE" id="PS00194">
    <property type="entry name" value="THIOREDOXIN_1"/>
    <property type="match status" value="1"/>
</dbReference>
<dbReference type="GO" id="GO:0015035">
    <property type="term" value="F:protein-disulfide reductase activity"/>
    <property type="evidence" value="ECO:0007669"/>
    <property type="project" value="TreeGrafter"/>
</dbReference>
<evidence type="ECO:0000313" key="5">
    <source>
        <dbReference type="Proteomes" id="UP001497744"/>
    </source>
</evidence>
<dbReference type="InterPro" id="IPR017937">
    <property type="entry name" value="Thioredoxin_CS"/>
</dbReference>
<feature type="signal peptide" evidence="2">
    <location>
        <begin position="1"/>
        <end position="21"/>
    </location>
</feature>